<feature type="region of interest" description="Disordered" evidence="1">
    <location>
        <begin position="79"/>
        <end position="102"/>
    </location>
</feature>
<feature type="compositionally biased region" description="Low complexity" evidence="1">
    <location>
        <begin position="91"/>
        <end position="102"/>
    </location>
</feature>
<evidence type="ECO:0000256" key="1">
    <source>
        <dbReference type="SAM" id="MobiDB-lite"/>
    </source>
</evidence>
<gene>
    <name evidence="2" type="ORF">KO353_05655</name>
</gene>
<sequence>MILEIEPPRRAARAAARPRREPLPAWAGSDALITAREAAALRRCSIATIWRDVAAGRLPKPIYLAPKRPRWRLRDALPAAAPTAEAERIPAARASATERAAE</sequence>
<dbReference type="Proteomes" id="UP000694001">
    <property type="component" value="Chromosome"/>
</dbReference>
<dbReference type="EMBL" id="CP076448">
    <property type="protein sequence ID" value="QXM25691.1"/>
    <property type="molecule type" value="Genomic_DNA"/>
</dbReference>
<evidence type="ECO:0000313" key="3">
    <source>
        <dbReference type="Proteomes" id="UP000694001"/>
    </source>
</evidence>
<dbReference type="RefSeq" id="WP_218286743.1">
    <property type="nucleotide sequence ID" value="NZ_CP076448.1"/>
</dbReference>
<dbReference type="KEGG" id="elio:KO353_05655"/>
<evidence type="ECO:0000313" key="2">
    <source>
        <dbReference type="EMBL" id="QXM25691.1"/>
    </source>
</evidence>
<keyword evidence="3" id="KW-1185">Reference proteome</keyword>
<evidence type="ECO:0008006" key="4">
    <source>
        <dbReference type="Google" id="ProtNLM"/>
    </source>
</evidence>
<feature type="region of interest" description="Disordered" evidence="1">
    <location>
        <begin position="1"/>
        <end position="20"/>
    </location>
</feature>
<proteinExistence type="predicted"/>
<reference evidence="2" key="1">
    <citation type="submission" date="2021-06" db="EMBL/GenBank/DDBJ databases">
        <title>Elioraea tepida, sp. nov., a moderately thermophilic aerobic anoxygenic phototrophic bacterium isolated from an alkaline siliceous hot spring mat community in Yellowstone National Park, WY, USA.</title>
        <authorList>
            <person name="Saini M.K."/>
            <person name="Yoshida S."/>
            <person name="Sebastian A."/>
            <person name="Hirose S."/>
            <person name="Hara E."/>
            <person name="Tamaki H."/>
            <person name="Soulier N.T."/>
            <person name="Albert I."/>
            <person name="Hanada S."/>
            <person name="Bryant D.A."/>
            <person name="Tank M."/>
        </authorList>
    </citation>
    <scope>NUCLEOTIDE SEQUENCE</scope>
    <source>
        <strain evidence="2">MS-P2</strain>
    </source>
</reference>
<organism evidence="2 3">
    <name type="scientific">Elioraea tepida</name>
    <dbReference type="NCBI Taxonomy" id="2843330"/>
    <lineage>
        <taxon>Bacteria</taxon>
        <taxon>Pseudomonadati</taxon>
        <taxon>Pseudomonadota</taxon>
        <taxon>Alphaproteobacteria</taxon>
        <taxon>Acetobacterales</taxon>
        <taxon>Elioraeaceae</taxon>
        <taxon>Elioraea</taxon>
    </lineage>
</organism>
<name>A0A975YKG4_9PROT</name>
<accession>A0A975YKG4</accession>
<protein>
    <recommendedName>
        <fullName evidence="4">Helix-turn-helix domain-containing protein</fullName>
    </recommendedName>
</protein>
<dbReference type="AlphaFoldDB" id="A0A975YKG4"/>